<evidence type="ECO:0000313" key="1">
    <source>
        <dbReference type="EMBL" id="TNM60350.1"/>
    </source>
</evidence>
<evidence type="ECO:0000313" key="2">
    <source>
        <dbReference type="Proteomes" id="UP000311605"/>
    </source>
</evidence>
<dbReference type="AlphaFoldDB" id="A0A5C4XC97"/>
<gene>
    <name evidence="1" type="ORF">FHP24_26525</name>
</gene>
<dbReference type="OrthoDB" id="8401565at2"/>
<name>A0A5C4XC97_9HYPH</name>
<organism evidence="1 2">
    <name type="scientific">Aliirhizobium smilacinae</name>
    <dbReference type="NCBI Taxonomy" id="1395944"/>
    <lineage>
        <taxon>Bacteria</taxon>
        <taxon>Pseudomonadati</taxon>
        <taxon>Pseudomonadota</taxon>
        <taxon>Alphaproteobacteria</taxon>
        <taxon>Hyphomicrobiales</taxon>
        <taxon>Rhizobiaceae</taxon>
        <taxon>Aliirhizobium</taxon>
    </lineage>
</organism>
<dbReference type="RefSeq" id="WP_139679248.1">
    <property type="nucleotide sequence ID" value="NZ_VDMN01000009.1"/>
</dbReference>
<accession>A0A5C4XC97</accession>
<evidence type="ECO:0008006" key="3">
    <source>
        <dbReference type="Google" id="ProtNLM"/>
    </source>
</evidence>
<sequence length="80" mass="9051">MAISPEARRAIAKRAIDRAAARGEPIDEDPAVVALLEEWIRGEIEMKTMRDSYLDILALREAERRGRFSKVQVRSEPDAS</sequence>
<dbReference type="EMBL" id="VDMN01000009">
    <property type="protein sequence ID" value="TNM60350.1"/>
    <property type="molecule type" value="Genomic_DNA"/>
</dbReference>
<comment type="caution">
    <text evidence="1">The sequence shown here is derived from an EMBL/GenBank/DDBJ whole genome shotgun (WGS) entry which is preliminary data.</text>
</comment>
<dbReference type="Proteomes" id="UP000311605">
    <property type="component" value="Unassembled WGS sequence"/>
</dbReference>
<protein>
    <recommendedName>
        <fullName evidence="3">Antitoxin VbhA domain-containing protein</fullName>
    </recommendedName>
</protein>
<keyword evidence="2" id="KW-1185">Reference proteome</keyword>
<proteinExistence type="predicted"/>
<reference evidence="1 2" key="1">
    <citation type="submission" date="2019-06" db="EMBL/GenBank/DDBJ databases">
        <title>The draft genome of Rhizobium smilacinae PTYR-5.</title>
        <authorList>
            <person name="Liu L."/>
            <person name="Li L."/>
            <person name="Zhang X."/>
        </authorList>
    </citation>
    <scope>NUCLEOTIDE SEQUENCE [LARGE SCALE GENOMIC DNA]</scope>
    <source>
        <strain evidence="1 2">PTYR-5</strain>
    </source>
</reference>